<keyword evidence="4" id="KW-0904">Protein phosphatase</keyword>
<dbReference type="EMBL" id="MU865947">
    <property type="protein sequence ID" value="KAK4447777.1"/>
    <property type="molecule type" value="Genomic_DNA"/>
</dbReference>
<feature type="domain" description="Tyrosine-protein phosphatase" evidence="5">
    <location>
        <begin position="13"/>
        <end position="198"/>
    </location>
</feature>
<evidence type="ECO:0000259" key="5">
    <source>
        <dbReference type="PROSITE" id="PS50054"/>
    </source>
</evidence>
<dbReference type="PROSITE" id="PS50056">
    <property type="entry name" value="TYR_PHOSPHATASE_2"/>
    <property type="match status" value="1"/>
</dbReference>
<dbReference type="InterPro" id="IPR000387">
    <property type="entry name" value="Tyr_Pase_dom"/>
</dbReference>
<dbReference type="PROSITE" id="PS00383">
    <property type="entry name" value="TYR_PHOSPHATASE_1"/>
    <property type="match status" value="1"/>
</dbReference>
<evidence type="ECO:0000313" key="8">
    <source>
        <dbReference type="Proteomes" id="UP001321760"/>
    </source>
</evidence>
<comment type="similarity">
    <text evidence="1">Belongs to the protein-tyrosine phosphatase family. Non-receptor class dual specificity subfamily.</text>
</comment>
<dbReference type="CDD" id="cd14498">
    <property type="entry name" value="DSP"/>
    <property type="match status" value="1"/>
</dbReference>
<comment type="caution">
    <text evidence="7">The sequence shown here is derived from an EMBL/GenBank/DDBJ whole genome shotgun (WGS) entry which is preliminary data.</text>
</comment>
<dbReference type="GO" id="GO:0004725">
    <property type="term" value="F:protein tyrosine phosphatase activity"/>
    <property type="evidence" value="ECO:0007669"/>
    <property type="project" value="UniProtKB-EC"/>
</dbReference>
<evidence type="ECO:0000256" key="1">
    <source>
        <dbReference type="ARBA" id="ARBA00008601"/>
    </source>
</evidence>
<dbReference type="EC" id="3.1.3.48" evidence="2"/>
<sequence>MFLHGYDYHHHASITPITQAILIGDLASSYSISTLIRYSITAIVSLGLSPSLEWSRPGNLKLVPEKKHLFVVCDDSATEDLLVKLAGICDFIDEQTAEPDLGRILQQAEEESILMGCTSGRGSSSSSGVLALTQPGKVLVHCSQGVSRSPTVVIAYLMRKQKRGLRSVLAEVKMKRREVNPCDNFMEQLRIWEEVQFEIWEDNAKTVPKEQYRRFLEKKAEREMWEKERDKCAAHSPKWGH</sequence>
<dbReference type="Gene3D" id="3.90.190.10">
    <property type="entry name" value="Protein tyrosine phosphatase superfamily"/>
    <property type="match status" value="1"/>
</dbReference>
<dbReference type="AlphaFoldDB" id="A0AAV9GIL9"/>
<dbReference type="InterPro" id="IPR016130">
    <property type="entry name" value="Tyr_Pase_AS"/>
</dbReference>
<dbReference type="InterPro" id="IPR029021">
    <property type="entry name" value="Prot-tyrosine_phosphatase-like"/>
</dbReference>
<protein>
    <recommendedName>
        <fullName evidence="2">protein-tyrosine-phosphatase</fullName>
        <ecNumber evidence="2">3.1.3.48</ecNumber>
    </recommendedName>
</protein>
<gene>
    <name evidence="7" type="ORF">QBC34DRAFT_123943</name>
</gene>
<dbReference type="SUPFAM" id="SSF52799">
    <property type="entry name" value="(Phosphotyrosine protein) phosphatases II"/>
    <property type="match status" value="1"/>
</dbReference>
<dbReference type="PROSITE" id="PS50054">
    <property type="entry name" value="TYR_PHOSPHATASE_DUAL"/>
    <property type="match status" value="1"/>
</dbReference>
<dbReference type="PANTHER" id="PTHR45848">
    <property type="entry name" value="DUAL SPECIFICITY PROTEIN PHOSPHATASE 12 FAMILY MEMBER"/>
    <property type="match status" value="1"/>
</dbReference>
<dbReference type="GO" id="GO:0008138">
    <property type="term" value="F:protein tyrosine/serine/threonine phosphatase activity"/>
    <property type="evidence" value="ECO:0007669"/>
    <property type="project" value="TreeGrafter"/>
</dbReference>
<dbReference type="InterPro" id="IPR020422">
    <property type="entry name" value="TYR_PHOSPHATASE_DUAL_dom"/>
</dbReference>
<evidence type="ECO:0000313" key="7">
    <source>
        <dbReference type="EMBL" id="KAK4447777.1"/>
    </source>
</evidence>
<dbReference type="Proteomes" id="UP001321760">
    <property type="component" value="Unassembled WGS sequence"/>
</dbReference>
<dbReference type="PANTHER" id="PTHR45848:SF4">
    <property type="entry name" value="DUAL SPECIFICITY PROTEIN PHOSPHATASE 12"/>
    <property type="match status" value="1"/>
</dbReference>
<dbReference type="InterPro" id="IPR000340">
    <property type="entry name" value="Dual-sp_phosphatase_cat-dom"/>
</dbReference>
<proteinExistence type="inferred from homology"/>
<keyword evidence="3" id="KW-0378">Hydrolase</keyword>
<dbReference type="SMART" id="SM00195">
    <property type="entry name" value="DSPc"/>
    <property type="match status" value="1"/>
</dbReference>
<evidence type="ECO:0000256" key="4">
    <source>
        <dbReference type="ARBA" id="ARBA00022912"/>
    </source>
</evidence>
<keyword evidence="8" id="KW-1185">Reference proteome</keyword>
<feature type="domain" description="Tyrosine specific protein phosphatases" evidence="6">
    <location>
        <begin position="99"/>
        <end position="176"/>
    </location>
</feature>
<name>A0AAV9GIL9_9PEZI</name>
<reference evidence="7" key="1">
    <citation type="journal article" date="2023" name="Mol. Phylogenet. Evol.">
        <title>Genome-scale phylogeny and comparative genomics of the fungal order Sordariales.</title>
        <authorList>
            <person name="Hensen N."/>
            <person name="Bonometti L."/>
            <person name="Westerberg I."/>
            <person name="Brannstrom I.O."/>
            <person name="Guillou S."/>
            <person name="Cros-Aarteil S."/>
            <person name="Calhoun S."/>
            <person name="Haridas S."/>
            <person name="Kuo A."/>
            <person name="Mondo S."/>
            <person name="Pangilinan J."/>
            <person name="Riley R."/>
            <person name="LaButti K."/>
            <person name="Andreopoulos B."/>
            <person name="Lipzen A."/>
            <person name="Chen C."/>
            <person name="Yan M."/>
            <person name="Daum C."/>
            <person name="Ng V."/>
            <person name="Clum A."/>
            <person name="Steindorff A."/>
            <person name="Ohm R.A."/>
            <person name="Martin F."/>
            <person name="Silar P."/>
            <person name="Natvig D.O."/>
            <person name="Lalanne C."/>
            <person name="Gautier V."/>
            <person name="Ament-Velasquez S.L."/>
            <person name="Kruys A."/>
            <person name="Hutchinson M.I."/>
            <person name="Powell A.J."/>
            <person name="Barry K."/>
            <person name="Miller A.N."/>
            <person name="Grigoriev I.V."/>
            <person name="Debuchy R."/>
            <person name="Gladieux P."/>
            <person name="Hiltunen Thoren M."/>
            <person name="Johannesson H."/>
        </authorList>
    </citation>
    <scope>NUCLEOTIDE SEQUENCE</scope>
    <source>
        <strain evidence="7">PSN243</strain>
    </source>
</reference>
<evidence type="ECO:0000256" key="2">
    <source>
        <dbReference type="ARBA" id="ARBA00013064"/>
    </source>
</evidence>
<reference evidence="7" key="2">
    <citation type="submission" date="2023-05" db="EMBL/GenBank/DDBJ databases">
        <authorList>
            <consortium name="Lawrence Berkeley National Laboratory"/>
            <person name="Steindorff A."/>
            <person name="Hensen N."/>
            <person name="Bonometti L."/>
            <person name="Westerberg I."/>
            <person name="Brannstrom I.O."/>
            <person name="Guillou S."/>
            <person name="Cros-Aarteil S."/>
            <person name="Calhoun S."/>
            <person name="Haridas S."/>
            <person name="Kuo A."/>
            <person name="Mondo S."/>
            <person name="Pangilinan J."/>
            <person name="Riley R."/>
            <person name="Labutti K."/>
            <person name="Andreopoulos B."/>
            <person name="Lipzen A."/>
            <person name="Chen C."/>
            <person name="Yanf M."/>
            <person name="Daum C."/>
            <person name="Ng V."/>
            <person name="Clum A."/>
            <person name="Ohm R."/>
            <person name="Martin F."/>
            <person name="Silar P."/>
            <person name="Natvig D."/>
            <person name="Lalanne C."/>
            <person name="Gautier V."/>
            <person name="Ament-Velasquez S.L."/>
            <person name="Kruys A."/>
            <person name="Hutchinson M.I."/>
            <person name="Powell A.J."/>
            <person name="Barry K."/>
            <person name="Miller A.N."/>
            <person name="Grigoriev I.V."/>
            <person name="Debuchy R."/>
            <person name="Gladieux P."/>
            <person name="Thoren M.H."/>
            <person name="Johannesson H."/>
        </authorList>
    </citation>
    <scope>NUCLEOTIDE SEQUENCE</scope>
    <source>
        <strain evidence="7">PSN243</strain>
    </source>
</reference>
<organism evidence="7 8">
    <name type="scientific">Podospora aff. communis PSN243</name>
    <dbReference type="NCBI Taxonomy" id="3040156"/>
    <lineage>
        <taxon>Eukaryota</taxon>
        <taxon>Fungi</taxon>
        <taxon>Dikarya</taxon>
        <taxon>Ascomycota</taxon>
        <taxon>Pezizomycotina</taxon>
        <taxon>Sordariomycetes</taxon>
        <taxon>Sordariomycetidae</taxon>
        <taxon>Sordariales</taxon>
        <taxon>Podosporaceae</taxon>
        <taxon>Podospora</taxon>
    </lineage>
</organism>
<accession>A0AAV9GIL9</accession>
<evidence type="ECO:0000259" key="6">
    <source>
        <dbReference type="PROSITE" id="PS50056"/>
    </source>
</evidence>
<dbReference type="Pfam" id="PF00782">
    <property type="entry name" value="DSPc"/>
    <property type="match status" value="1"/>
</dbReference>
<evidence type="ECO:0000256" key="3">
    <source>
        <dbReference type="ARBA" id="ARBA00022801"/>
    </source>
</evidence>